<sequence>MVRILGSDDPNTPSHHHEPPLSTMNFQSSNTISRPHTTHFHNLNTFTLILKGITTNSPKFTTINLVTKHSISVNSEHKQLRVFLEEQHKAYETETQEEYETANAVENENNPQNMKVEEKGVTYAIRFPVDDDLEEEEEDEESRHQRGKGNIDKWLQLLMGEEEGMDQSTQLCDANGNKIDEIIRKMNLKYPRVEALNNKEPEIVEMKSLEEIVVKNHPYKITARRSSVSDPKLSTMKSLSLELDIPVSRVINVIFLFVLIYVNQYVTPNTKVLTAAYPIWSAAT</sequence>
<organism evidence="2">
    <name type="scientific">Tanacetum cinerariifolium</name>
    <name type="common">Dalmatian daisy</name>
    <name type="synonym">Chrysanthemum cinerariifolium</name>
    <dbReference type="NCBI Taxonomy" id="118510"/>
    <lineage>
        <taxon>Eukaryota</taxon>
        <taxon>Viridiplantae</taxon>
        <taxon>Streptophyta</taxon>
        <taxon>Embryophyta</taxon>
        <taxon>Tracheophyta</taxon>
        <taxon>Spermatophyta</taxon>
        <taxon>Magnoliopsida</taxon>
        <taxon>eudicotyledons</taxon>
        <taxon>Gunneridae</taxon>
        <taxon>Pentapetalae</taxon>
        <taxon>asterids</taxon>
        <taxon>campanulids</taxon>
        <taxon>Asterales</taxon>
        <taxon>Asteraceae</taxon>
        <taxon>Asteroideae</taxon>
        <taxon>Anthemideae</taxon>
        <taxon>Anthemidinae</taxon>
        <taxon>Tanacetum</taxon>
    </lineage>
</organism>
<name>A0A6L2P9T7_TANCI</name>
<dbReference type="PANTHER" id="PTHR33427:SF2">
    <property type="entry name" value="TRICHOHYALIN"/>
    <property type="match status" value="1"/>
</dbReference>
<accession>A0A6L2P9T7</accession>
<comment type="caution">
    <text evidence="2">The sequence shown here is derived from an EMBL/GenBank/DDBJ whole genome shotgun (WGS) entry which is preliminary data.</text>
</comment>
<evidence type="ECO:0000313" key="2">
    <source>
        <dbReference type="EMBL" id="GEU93504.1"/>
    </source>
</evidence>
<gene>
    <name evidence="2" type="ORF">Tci_065482</name>
</gene>
<protein>
    <submittedName>
        <fullName evidence="2">Uncharacterized protein</fullName>
    </submittedName>
</protein>
<dbReference type="PANTHER" id="PTHR33427">
    <property type="entry name" value="HNH ENDONUCLEASE"/>
    <property type="match status" value="1"/>
</dbReference>
<evidence type="ECO:0000256" key="1">
    <source>
        <dbReference type="SAM" id="MobiDB-lite"/>
    </source>
</evidence>
<dbReference type="AlphaFoldDB" id="A0A6L2P9T7"/>
<reference evidence="2" key="1">
    <citation type="journal article" date="2019" name="Sci. Rep.">
        <title>Draft genome of Tanacetum cinerariifolium, the natural source of mosquito coil.</title>
        <authorList>
            <person name="Yamashiro T."/>
            <person name="Shiraishi A."/>
            <person name="Satake H."/>
            <person name="Nakayama K."/>
        </authorList>
    </citation>
    <scope>NUCLEOTIDE SEQUENCE</scope>
</reference>
<proteinExistence type="predicted"/>
<feature type="region of interest" description="Disordered" evidence="1">
    <location>
        <begin position="1"/>
        <end position="25"/>
    </location>
</feature>
<dbReference type="EMBL" id="BKCJ010010869">
    <property type="protein sequence ID" value="GEU93504.1"/>
    <property type="molecule type" value="Genomic_DNA"/>
</dbReference>